<reference evidence="1 2" key="1">
    <citation type="submission" date="2020-12" db="EMBL/GenBank/DDBJ databases">
        <title>YIM B01967 draft genome.</title>
        <authorList>
            <person name="Yan X."/>
        </authorList>
    </citation>
    <scope>NUCLEOTIDE SEQUENCE [LARGE SCALE GENOMIC DNA]</scope>
    <source>
        <strain evidence="1 2">YIM B01967</strain>
    </source>
</reference>
<dbReference type="RefSeq" id="WP_200748843.1">
    <property type="nucleotide sequence ID" value="NZ_JAEOAH010000009.1"/>
</dbReference>
<dbReference type="InterPro" id="IPR049253">
    <property type="entry name" value="DUF6886"/>
</dbReference>
<proteinExistence type="predicted"/>
<evidence type="ECO:0000313" key="2">
    <source>
        <dbReference type="Proteomes" id="UP000618943"/>
    </source>
</evidence>
<accession>A0ABS1H6M5</accession>
<name>A0ABS1H6M5_9BACL</name>
<comment type="caution">
    <text evidence="1">The sequence shown here is derived from an EMBL/GenBank/DDBJ whole genome shotgun (WGS) entry which is preliminary data.</text>
</comment>
<dbReference type="EMBL" id="JAEOAH010000009">
    <property type="protein sequence ID" value="MBK3495062.1"/>
    <property type="molecule type" value="Genomic_DNA"/>
</dbReference>
<dbReference type="Pfam" id="PF21820">
    <property type="entry name" value="DUF6886"/>
    <property type="match status" value="1"/>
</dbReference>
<dbReference type="Proteomes" id="UP000618943">
    <property type="component" value="Unassembled WGS sequence"/>
</dbReference>
<sequence length="174" mass="20632">MRLFHVSEEQNIVFFEPRIPSRQDLNQSTGLVWAINEKCLPNFLTPRNCPRVCFHSNAETTREDEIRYFSSSSNNHVVVVENRWLQKMRDTKLYLYEFDTTDFFLLDENAGYYVSEKKQVPIDCIEITDVFQALSNRNVEIRAEDSLWKIHDEVQHSSLGWSMCRMKFAIPRDD</sequence>
<gene>
    <name evidence="1" type="ORF">JFL43_09355</name>
</gene>
<organism evidence="1 2">
    <name type="scientific">Viridibacillus soli</name>
    <dbReference type="NCBI Taxonomy" id="2798301"/>
    <lineage>
        <taxon>Bacteria</taxon>
        <taxon>Bacillati</taxon>
        <taxon>Bacillota</taxon>
        <taxon>Bacilli</taxon>
        <taxon>Bacillales</taxon>
        <taxon>Caryophanaceae</taxon>
        <taxon>Viridibacillus</taxon>
    </lineage>
</organism>
<evidence type="ECO:0000313" key="1">
    <source>
        <dbReference type="EMBL" id="MBK3495062.1"/>
    </source>
</evidence>
<protein>
    <submittedName>
        <fullName evidence="1">Uncharacterized protein</fullName>
    </submittedName>
</protein>
<keyword evidence="2" id="KW-1185">Reference proteome</keyword>